<evidence type="ECO:0000256" key="5">
    <source>
        <dbReference type="ARBA" id="ARBA00022989"/>
    </source>
</evidence>
<gene>
    <name evidence="7" type="ORF">KUTeg_022976</name>
</gene>
<reference evidence="7 8" key="1">
    <citation type="submission" date="2022-12" db="EMBL/GenBank/DDBJ databases">
        <title>Chromosome-level genome of Tegillarca granosa.</title>
        <authorList>
            <person name="Kim J."/>
        </authorList>
    </citation>
    <scope>NUCLEOTIDE SEQUENCE [LARGE SCALE GENOMIC DNA]</scope>
    <source>
        <strain evidence="7">Teg-2019</strain>
        <tissue evidence="7">Adductor muscle</tissue>
    </source>
</reference>
<dbReference type="PANTHER" id="PTHR23033:SF14">
    <property type="entry name" value="GLYCOPROTEIN-N-ACETYLGALACTOSAMINE 3-BETA-GALACTOSYLTRANSFERASE 1-RELATED"/>
    <property type="match status" value="1"/>
</dbReference>
<dbReference type="EMBL" id="JARBDR010000921">
    <property type="protein sequence ID" value="KAJ8298916.1"/>
    <property type="molecule type" value="Genomic_DNA"/>
</dbReference>
<protein>
    <submittedName>
        <fullName evidence="7">Uncharacterized protein</fullName>
    </submittedName>
</protein>
<dbReference type="Gene3D" id="3.90.550.50">
    <property type="match status" value="1"/>
</dbReference>
<name>A0ABQ9E593_TEGGR</name>
<comment type="caution">
    <text evidence="7">The sequence shown here is derived from an EMBL/GenBank/DDBJ whole genome shotgun (WGS) entry which is preliminary data.</text>
</comment>
<keyword evidence="8" id="KW-1185">Reference proteome</keyword>
<feature type="non-terminal residue" evidence="7">
    <location>
        <position position="108"/>
    </location>
</feature>
<dbReference type="PANTHER" id="PTHR23033">
    <property type="entry name" value="BETA1,3-GALACTOSYLTRANSFERASE"/>
    <property type="match status" value="1"/>
</dbReference>
<evidence type="ECO:0000256" key="4">
    <source>
        <dbReference type="ARBA" id="ARBA00022968"/>
    </source>
</evidence>
<accession>A0ABQ9E593</accession>
<sequence length="108" mass="12090">MSLLKTCDTFFPQRIQVNNKNGFFSGGSGYVLSKAAFKRYSTTPSITNKCGKDCEAEDAAIVGCMEKLEVQEGDSKGRSKFHCFDVQSHVFGYYPKWYYSFGSHGAKK</sequence>
<keyword evidence="4" id="KW-0735">Signal-anchor</keyword>
<evidence type="ECO:0000256" key="6">
    <source>
        <dbReference type="ARBA" id="ARBA00023136"/>
    </source>
</evidence>
<evidence type="ECO:0000313" key="8">
    <source>
        <dbReference type="Proteomes" id="UP001217089"/>
    </source>
</evidence>
<comment type="similarity">
    <text evidence="2">Belongs to the glycosyltransferase 31 family. Beta3-Gal-T subfamily.</text>
</comment>
<keyword evidence="5" id="KW-1133">Transmembrane helix</keyword>
<keyword evidence="6" id="KW-0472">Membrane</keyword>
<evidence type="ECO:0000256" key="2">
    <source>
        <dbReference type="ARBA" id="ARBA00006462"/>
    </source>
</evidence>
<evidence type="ECO:0000256" key="1">
    <source>
        <dbReference type="ARBA" id="ARBA00004606"/>
    </source>
</evidence>
<evidence type="ECO:0000313" key="7">
    <source>
        <dbReference type="EMBL" id="KAJ8298916.1"/>
    </source>
</evidence>
<proteinExistence type="inferred from homology"/>
<evidence type="ECO:0000256" key="3">
    <source>
        <dbReference type="ARBA" id="ARBA00022692"/>
    </source>
</evidence>
<keyword evidence="3" id="KW-0812">Transmembrane</keyword>
<dbReference type="InterPro" id="IPR026050">
    <property type="entry name" value="C1GALT1/C1GALT1_chp1"/>
</dbReference>
<organism evidence="7 8">
    <name type="scientific">Tegillarca granosa</name>
    <name type="common">Malaysian cockle</name>
    <name type="synonym">Anadara granosa</name>
    <dbReference type="NCBI Taxonomy" id="220873"/>
    <lineage>
        <taxon>Eukaryota</taxon>
        <taxon>Metazoa</taxon>
        <taxon>Spiralia</taxon>
        <taxon>Lophotrochozoa</taxon>
        <taxon>Mollusca</taxon>
        <taxon>Bivalvia</taxon>
        <taxon>Autobranchia</taxon>
        <taxon>Pteriomorphia</taxon>
        <taxon>Arcoida</taxon>
        <taxon>Arcoidea</taxon>
        <taxon>Arcidae</taxon>
        <taxon>Tegillarca</taxon>
    </lineage>
</organism>
<dbReference type="Proteomes" id="UP001217089">
    <property type="component" value="Unassembled WGS sequence"/>
</dbReference>
<comment type="subcellular location">
    <subcellularLocation>
        <location evidence="1">Membrane</location>
        <topology evidence="1">Single-pass type II membrane protein</topology>
    </subcellularLocation>
</comment>